<feature type="region of interest" description="Disordered" evidence="1">
    <location>
        <begin position="104"/>
        <end position="157"/>
    </location>
</feature>
<comment type="caution">
    <text evidence="3">The sequence shown here is derived from an EMBL/GenBank/DDBJ whole genome shotgun (WGS) entry which is preliminary data.</text>
</comment>
<dbReference type="PATRIC" id="fig|1194972.3.peg.483"/>
<name>K0VMS9_MYCVA</name>
<dbReference type="HOGENOM" id="CLU_140998_1_0_11"/>
<keyword evidence="2" id="KW-0472">Membrane</keyword>
<protein>
    <submittedName>
        <fullName evidence="3">Uncharacterized protein</fullName>
    </submittedName>
</protein>
<keyword evidence="2" id="KW-0812">Transmembrane</keyword>
<accession>K0VMS9</accession>
<gene>
    <name evidence="3" type="ORF">MVAC_02379</name>
</gene>
<reference evidence="3 4" key="1">
    <citation type="journal article" date="2012" name="J. Bacteriol.">
        <title>Complete Genome Sequence of Mycobacterium vaccae Type Strain ATCC 25954.</title>
        <authorList>
            <person name="Ho Y.S."/>
            <person name="Adroub S.A."/>
            <person name="Abadi M."/>
            <person name="Al Alwan B."/>
            <person name="Alkhateeb R."/>
            <person name="Gao G."/>
            <person name="Ragab A."/>
            <person name="Ali S."/>
            <person name="van Soolingen D."/>
            <person name="Bitter W."/>
            <person name="Pain A."/>
            <person name="Abdallah A.M."/>
        </authorList>
    </citation>
    <scope>NUCLEOTIDE SEQUENCE [LARGE SCALE GENOMIC DNA]</scope>
    <source>
        <strain evidence="3 4">ATCC 25954</strain>
    </source>
</reference>
<dbReference type="EMBL" id="ALQA01000003">
    <property type="protein sequence ID" value="EJZ12414.1"/>
    <property type="molecule type" value="Genomic_DNA"/>
</dbReference>
<evidence type="ECO:0000256" key="1">
    <source>
        <dbReference type="SAM" id="MobiDB-lite"/>
    </source>
</evidence>
<dbReference type="RefSeq" id="WP_003928941.1">
    <property type="nucleotide sequence ID" value="NZ_JH814684.1"/>
</dbReference>
<proteinExistence type="predicted"/>
<keyword evidence="2" id="KW-1133">Transmembrane helix</keyword>
<dbReference type="AlphaFoldDB" id="K0VMS9"/>
<dbReference type="Proteomes" id="UP000006072">
    <property type="component" value="Unassembled WGS sequence"/>
</dbReference>
<sequence length="157" mass="16230">MIVIIGLAVLLIAVIVGIVGVLGNAGVDHSLTGNFSMFGYTVTGSTGTLFLVGIVVGAVAMLGMSAVLAGSRHTAARGQQARRELARSQREAAFANRDRATLLEQQSAGADVGPSGNSGRDTAPGRGQTNRTGVRRSGLWSRLPKRVTSGQRDDGSR</sequence>
<dbReference type="eggNOG" id="ENOG50347XM">
    <property type="taxonomic scope" value="Bacteria"/>
</dbReference>
<evidence type="ECO:0000256" key="2">
    <source>
        <dbReference type="SAM" id="Phobius"/>
    </source>
</evidence>
<feature type="transmembrane region" description="Helical" evidence="2">
    <location>
        <begin position="47"/>
        <end position="69"/>
    </location>
</feature>
<evidence type="ECO:0000313" key="4">
    <source>
        <dbReference type="Proteomes" id="UP000006072"/>
    </source>
</evidence>
<organism evidence="3 4">
    <name type="scientific">Mycolicibacterium vaccae ATCC 25954</name>
    <dbReference type="NCBI Taxonomy" id="1194972"/>
    <lineage>
        <taxon>Bacteria</taxon>
        <taxon>Bacillati</taxon>
        <taxon>Actinomycetota</taxon>
        <taxon>Actinomycetes</taxon>
        <taxon>Mycobacteriales</taxon>
        <taxon>Mycobacteriaceae</taxon>
        <taxon>Mycolicibacterium</taxon>
    </lineage>
</organism>
<evidence type="ECO:0000313" key="3">
    <source>
        <dbReference type="EMBL" id="EJZ12414.1"/>
    </source>
</evidence>
<keyword evidence="4" id="KW-1185">Reference proteome</keyword>